<proteinExistence type="predicted"/>
<dbReference type="AlphaFoldDB" id="A0A9P5VGF2"/>
<evidence type="ECO:0000313" key="2">
    <source>
        <dbReference type="Proteomes" id="UP000696485"/>
    </source>
</evidence>
<comment type="caution">
    <text evidence="1">The sequence shown here is derived from an EMBL/GenBank/DDBJ whole genome shotgun (WGS) entry which is preliminary data.</text>
</comment>
<feature type="non-terminal residue" evidence="1">
    <location>
        <position position="1"/>
    </location>
</feature>
<dbReference type="Proteomes" id="UP000696485">
    <property type="component" value="Unassembled WGS sequence"/>
</dbReference>
<accession>A0A9P5VGF2</accession>
<protein>
    <submittedName>
        <fullName evidence="1">Uncharacterized protein</fullName>
    </submittedName>
</protein>
<gene>
    <name evidence="1" type="ORF">BG006_003311</name>
</gene>
<dbReference type="EMBL" id="JAAAUY010001890">
    <property type="protein sequence ID" value="KAF9317742.1"/>
    <property type="molecule type" value="Genomic_DNA"/>
</dbReference>
<organism evidence="1 2">
    <name type="scientific">Podila minutissima</name>
    <dbReference type="NCBI Taxonomy" id="64525"/>
    <lineage>
        <taxon>Eukaryota</taxon>
        <taxon>Fungi</taxon>
        <taxon>Fungi incertae sedis</taxon>
        <taxon>Mucoromycota</taxon>
        <taxon>Mortierellomycotina</taxon>
        <taxon>Mortierellomycetes</taxon>
        <taxon>Mortierellales</taxon>
        <taxon>Mortierellaceae</taxon>
        <taxon>Podila</taxon>
    </lineage>
</organism>
<keyword evidence="2" id="KW-1185">Reference proteome</keyword>
<sequence length="346" mass="39817">MYIKNLGDVMSDDDRAMLHTLILKAAVQELFFKLRGRYRPIIMTIEDIITNGSLSYWREAIERRVRALVCYPEQFPMRGNFCSDIKRMLDKVAKDPIKYADAVNLKHVLKQTVVHRASLGLPWSLRGEEPVLVESAFGRLRLAADKAAAGKTISMTIDEPFVFQATYNFITNEDEGFYKHFRELYRDLQDPQSEGKTFERHAPLDLIYAFHKKLLKQELFSIPKAAVHRPMTKLKNSIPQFEPLYLVFVQNKLLKDIFPGDVEEARLTVHETRLKAYLPNFATYCPGGKYLSLIYAHPVIAKMPREGWNSGDLWDSESEIGTDHNQVFQDGDVLLMQLLMIIDGSN</sequence>
<reference evidence="1" key="1">
    <citation type="journal article" date="2020" name="Fungal Divers.">
        <title>Resolving the Mortierellaceae phylogeny through synthesis of multi-gene phylogenetics and phylogenomics.</title>
        <authorList>
            <person name="Vandepol N."/>
            <person name="Liber J."/>
            <person name="Desiro A."/>
            <person name="Na H."/>
            <person name="Kennedy M."/>
            <person name="Barry K."/>
            <person name="Grigoriev I.V."/>
            <person name="Miller A.N."/>
            <person name="O'Donnell K."/>
            <person name="Stajich J.E."/>
            <person name="Bonito G."/>
        </authorList>
    </citation>
    <scope>NUCLEOTIDE SEQUENCE</scope>
    <source>
        <strain evidence="1">NVP1</strain>
    </source>
</reference>
<evidence type="ECO:0000313" key="1">
    <source>
        <dbReference type="EMBL" id="KAF9317742.1"/>
    </source>
</evidence>
<name>A0A9P5VGF2_9FUNG</name>